<feature type="compositionally biased region" description="Pro residues" evidence="1">
    <location>
        <begin position="622"/>
        <end position="634"/>
    </location>
</feature>
<feature type="compositionally biased region" description="Basic and acidic residues" evidence="1">
    <location>
        <begin position="745"/>
        <end position="763"/>
    </location>
</feature>
<gene>
    <name evidence="2" type="ORF">CC84DRAFT_1244870</name>
</gene>
<feature type="compositionally biased region" description="Polar residues" evidence="1">
    <location>
        <begin position="926"/>
        <end position="940"/>
    </location>
</feature>
<sequence length="1060" mass="116494">MISIITLRFCEVVSYRFEEEISGNMLANISGHRQPASIPRTTVQTVQELRDLLDQADLTTFEIYMSEVNTRNRLAEALLANNESARQALQHGVVLSPQGILEEFVEYEFHIIESWNLTRLGYAENFPTTDNEPMQGRYDVFDSDDSFPLRWAAINNDIALPERQWLRFRRNRRLNLPYEHWGILDNFLHGGAVRVDRSIFQERALNLFGIEIVGPQWRSLTQPNLWFHLIDPPGEPVPAAGPSQRAAQSQPQNRPHPLTGAPVQQPAPAQQPAPGPAPPAPQAGLSRPQGSTTRAAQPSASRRQRPAQPTFAAIPPLSNAPNVGHPVQQAPAPATLAVPAAPNPPAVAQTAAQRVQGQHIALFDAPSPNIPLPAAANFTLAEIMTFIPNHMRSVDMIDRVFSNTGRYQQKALANMATSHRHHPVTDNFIWKFIRGEMVKEYPGVTWDRDNKPHTRPANPQYVLGGLSVTGIRTLEQVSTRGNKPSYPSSPVPFSRLARNVKHLPAGNDALDLTRCVDWVLRNPTLGAQYMFPTDYATVLAVVGGANTATNNHLDPAAIARWLGPNANNRAEGNDMQWEQECNWHRNTYWPAQPNAPAAAPNNVLQAAMPAPTNPGGNHGLQAPPPMPPQNPPVAGPSNGGLAPPPGHAGPSMNSGNMLQSAARVPSNSGASNAFSGAAPPPPGYGIGNGMHVPGPGSVPLPSGTGSRKRPHHEHGDDEDSYSDNGDISPRQKRPRMQAPASQPRVLRDYPDLSDPRRNQRVLDRQNVVRSYHTIDPGLEQDGQAVLIQRNPATVQRSNVIEMDPFDGVNQRYGEPRHQSTQQTFTVDRIQRHGLSLESRPVQKRAHPRRNAGVHEGHSGTNTDGLANYRASSRVPRIQKELSAASGPRLGSHQLSVWTEEELPQPRRPSGYFHGYFVGQAHESGRSFASGNGYDGNQQTQPRKEEPQLERHPEYPGYVQAQPYSPSRDRQNGATTNERGGDHSFTNLAEMAQPLPDLPIDPALLASPGPAPVEARKRPRPNEGESSSLDFSNRNRSPDLHRHQSLGLDSWCRRDDSHNDG</sequence>
<dbReference type="GeneID" id="28767654"/>
<dbReference type="RefSeq" id="XP_018036364.1">
    <property type="nucleotide sequence ID" value="XM_018184168.1"/>
</dbReference>
<feature type="compositionally biased region" description="Basic and acidic residues" evidence="1">
    <location>
        <begin position="941"/>
        <end position="953"/>
    </location>
</feature>
<reference evidence="2 3" key="1">
    <citation type="submission" date="2016-05" db="EMBL/GenBank/DDBJ databases">
        <title>Comparative analysis of secretome profiles of manganese(II)-oxidizing ascomycete fungi.</title>
        <authorList>
            <consortium name="DOE Joint Genome Institute"/>
            <person name="Zeiner C.A."/>
            <person name="Purvine S.O."/>
            <person name="Zink E.M."/>
            <person name="Wu S."/>
            <person name="Pasa-Tolic L."/>
            <person name="Chaput D.L."/>
            <person name="Haridas S."/>
            <person name="Grigoriev I.V."/>
            <person name="Santelli C.M."/>
            <person name="Hansel C.M."/>
        </authorList>
    </citation>
    <scope>NUCLEOTIDE SEQUENCE [LARGE SCALE GENOMIC DNA]</scope>
    <source>
        <strain evidence="2 3">AP3s5-JAC2a</strain>
    </source>
</reference>
<feature type="compositionally biased region" description="Low complexity" evidence="1">
    <location>
        <begin position="993"/>
        <end position="1005"/>
    </location>
</feature>
<name>A0A177CGM4_9PLEO</name>
<feature type="region of interest" description="Disordered" evidence="1">
    <location>
        <begin position="923"/>
        <end position="1060"/>
    </location>
</feature>
<dbReference type="InParanoid" id="A0A177CGM4"/>
<accession>A0A177CGM4</accession>
<organism evidence="2 3">
    <name type="scientific">Paraphaeosphaeria sporulosa</name>
    <dbReference type="NCBI Taxonomy" id="1460663"/>
    <lineage>
        <taxon>Eukaryota</taxon>
        <taxon>Fungi</taxon>
        <taxon>Dikarya</taxon>
        <taxon>Ascomycota</taxon>
        <taxon>Pezizomycotina</taxon>
        <taxon>Dothideomycetes</taxon>
        <taxon>Pleosporomycetidae</taxon>
        <taxon>Pleosporales</taxon>
        <taxon>Massarineae</taxon>
        <taxon>Didymosphaeriaceae</taxon>
        <taxon>Paraphaeosphaeria</taxon>
    </lineage>
</organism>
<evidence type="ECO:0000313" key="3">
    <source>
        <dbReference type="Proteomes" id="UP000077069"/>
    </source>
</evidence>
<feature type="region of interest" description="Disordered" evidence="1">
    <location>
        <begin position="606"/>
        <end position="764"/>
    </location>
</feature>
<dbReference type="InterPro" id="IPR051425">
    <property type="entry name" value="Formin_Homology"/>
</dbReference>
<dbReference type="AlphaFoldDB" id="A0A177CGM4"/>
<feature type="region of interest" description="Disordered" evidence="1">
    <location>
        <begin position="840"/>
        <end position="866"/>
    </location>
</feature>
<proteinExistence type="predicted"/>
<feature type="compositionally biased region" description="Low complexity" evidence="1">
    <location>
        <begin position="693"/>
        <end position="705"/>
    </location>
</feature>
<keyword evidence="3" id="KW-1185">Reference proteome</keyword>
<feature type="compositionally biased region" description="Basic and acidic residues" evidence="1">
    <location>
        <begin position="1050"/>
        <end position="1060"/>
    </location>
</feature>
<feature type="region of interest" description="Disordered" evidence="1">
    <location>
        <begin position="231"/>
        <end position="329"/>
    </location>
</feature>
<feature type="compositionally biased region" description="Basic and acidic residues" evidence="1">
    <location>
        <begin position="1013"/>
        <end position="1022"/>
    </location>
</feature>
<feature type="compositionally biased region" description="Low complexity" evidence="1">
    <location>
        <begin position="665"/>
        <end position="677"/>
    </location>
</feature>
<dbReference type="EMBL" id="KV441552">
    <property type="protein sequence ID" value="OAG05999.1"/>
    <property type="molecule type" value="Genomic_DNA"/>
</dbReference>
<evidence type="ECO:0000313" key="2">
    <source>
        <dbReference type="EMBL" id="OAG05999.1"/>
    </source>
</evidence>
<feature type="compositionally biased region" description="Low complexity" evidence="1">
    <location>
        <begin position="291"/>
        <end position="309"/>
    </location>
</feature>
<dbReference type="Proteomes" id="UP000077069">
    <property type="component" value="Unassembled WGS sequence"/>
</dbReference>
<feature type="compositionally biased region" description="Polar residues" evidence="1">
    <location>
        <begin position="1023"/>
        <end position="1034"/>
    </location>
</feature>
<protein>
    <submittedName>
        <fullName evidence="2">Uncharacterized protein</fullName>
    </submittedName>
</protein>
<feature type="compositionally biased region" description="Pro residues" evidence="1">
    <location>
        <begin position="269"/>
        <end position="281"/>
    </location>
</feature>
<dbReference type="OrthoDB" id="3798108at2759"/>
<dbReference type="PANTHER" id="PTHR45725">
    <property type="entry name" value="FORMIN HOMOLOGY 2 FAMILY MEMBER"/>
    <property type="match status" value="1"/>
</dbReference>
<dbReference type="PANTHER" id="PTHR45725:SF18">
    <property type="entry name" value="ORC1-LIKE AAA ATPASE DOMAIN-CONTAINING PROTEIN"/>
    <property type="match status" value="1"/>
</dbReference>
<evidence type="ECO:0000256" key="1">
    <source>
        <dbReference type="SAM" id="MobiDB-lite"/>
    </source>
</evidence>
<feature type="compositionally biased region" description="Basic residues" evidence="1">
    <location>
        <begin position="841"/>
        <end position="851"/>
    </location>
</feature>